<proteinExistence type="predicted"/>
<evidence type="ECO:0000313" key="4">
    <source>
        <dbReference type="EMBL" id="RKN40737.1"/>
    </source>
</evidence>
<dbReference type="AlphaFoldDB" id="A0A3A9Z013"/>
<feature type="domain" description="D-isomer specific 2-hydroxyacid dehydrogenase NAD-binding" evidence="3">
    <location>
        <begin position="106"/>
        <end position="277"/>
    </location>
</feature>
<keyword evidence="2" id="KW-0520">NAD</keyword>
<dbReference type="EMBL" id="RBAL01000009">
    <property type="protein sequence ID" value="RKN40737.1"/>
    <property type="molecule type" value="Genomic_DNA"/>
</dbReference>
<organism evidence="4 5">
    <name type="scientific">Streptomyces hoynatensis</name>
    <dbReference type="NCBI Taxonomy" id="1141874"/>
    <lineage>
        <taxon>Bacteria</taxon>
        <taxon>Bacillati</taxon>
        <taxon>Actinomycetota</taxon>
        <taxon>Actinomycetes</taxon>
        <taxon>Kitasatosporales</taxon>
        <taxon>Streptomycetaceae</taxon>
        <taxon>Streptomyces</taxon>
    </lineage>
</organism>
<dbReference type="GO" id="GO:0016616">
    <property type="term" value="F:oxidoreductase activity, acting on the CH-OH group of donors, NAD or NADP as acceptor"/>
    <property type="evidence" value="ECO:0007669"/>
    <property type="project" value="UniProtKB-ARBA"/>
</dbReference>
<evidence type="ECO:0000259" key="3">
    <source>
        <dbReference type="Pfam" id="PF02826"/>
    </source>
</evidence>
<dbReference type="InterPro" id="IPR006140">
    <property type="entry name" value="D-isomer_DH_NAD-bd"/>
</dbReference>
<dbReference type="Pfam" id="PF02826">
    <property type="entry name" value="2-Hacid_dh_C"/>
    <property type="match status" value="1"/>
</dbReference>
<reference evidence="4 5" key="1">
    <citation type="journal article" date="2014" name="Int. J. Syst. Evol. Microbiol.">
        <title>Streptomyces hoynatensis sp. nov., isolated from deep marine sediment.</title>
        <authorList>
            <person name="Veyisoglu A."/>
            <person name="Sahin N."/>
        </authorList>
    </citation>
    <scope>NUCLEOTIDE SEQUENCE [LARGE SCALE GENOMIC DNA]</scope>
    <source>
        <strain evidence="4 5">KCTC 29097</strain>
    </source>
</reference>
<dbReference type="PANTHER" id="PTHR43333:SF1">
    <property type="entry name" value="D-ISOMER SPECIFIC 2-HYDROXYACID DEHYDROGENASE NAD-BINDING DOMAIN-CONTAINING PROTEIN"/>
    <property type="match status" value="1"/>
</dbReference>
<dbReference type="Proteomes" id="UP000272474">
    <property type="component" value="Unassembled WGS sequence"/>
</dbReference>
<keyword evidence="1" id="KW-0560">Oxidoreductase</keyword>
<protein>
    <submittedName>
        <fullName evidence="4">Dihydrofolate reductase</fullName>
    </submittedName>
</protein>
<accession>A0A3A9Z013</accession>
<evidence type="ECO:0000313" key="5">
    <source>
        <dbReference type="Proteomes" id="UP000272474"/>
    </source>
</evidence>
<dbReference type="OrthoDB" id="4324715at2"/>
<evidence type="ECO:0000256" key="2">
    <source>
        <dbReference type="ARBA" id="ARBA00023027"/>
    </source>
</evidence>
<dbReference type="GO" id="GO:0051287">
    <property type="term" value="F:NAD binding"/>
    <property type="evidence" value="ECO:0007669"/>
    <property type="project" value="InterPro"/>
</dbReference>
<dbReference type="InterPro" id="IPR036291">
    <property type="entry name" value="NAD(P)-bd_dom_sf"/>
</dbReference>
<name>A0A3A9Z013_9ACTN</name>
<evidence type="ECO:0000256" key="1">
    <source>
        <dbReference type="ARBA" id="ARBA00023002"/>
    </source>
</evidence>
<dbReference type="FunFam" id="3.40.50.720:FF:000593">
    <property type="entry name" value="Dihydrofolate reductase"/>
    <property type="match status" value="1"/>
</dbReference>
<dbReference type="RefSeq" id="WP_120680480.1">
    <property type="nucleotide sequence ID" value="NZ_RBAL01000009.1"/>
</dbReference>
<dbReference type="SUPFAM" id="SSF51735">
    <property type="entry name" value="NAD(P)-binding Rossmann-fold domains"/>
    <property type="match status" value="1"/>
</dbReference>
<sequence length="320" mass="33446">MSTDVWLPLPLEDLAPLPPSLNCLYWDGDGEFPADPARCALYVVPYMRGQEVSLRPLREMTSVRVVQTLTAGIDHMLPGIPLLPKGAQLCNAGGLHNTSTAELALTLALAALRDIPGAVRAQDEGRWAPAFRTSLADLRVLILGYGGIGAAIEDRLLPFEVASVTRVASRPRTAPRGPVHGVADLPALLPGADVVIVATPLTDATRGLVDAAFLARLPDGALLVNVARGAVVDTAALLAETASGRLRAALDVTDPEPLPAGHSLWRAPGVLITPHVGGPSTAFKPRAVRLLRGQLGRFAAGQPMEHVVATADETTSASTA</sequence>
<dbReference type="CDD" id="cd12166">
    <property type="entry name" value="2-Hacid_dh_7"/>
    <property type="match status" value="1"/>
</dbReference>
<gene>
    <name evidence="4" type="ORF">D7294_16720</name>
</gene>
<keyword evidence="5" id="KW-1185">Reference proteome</keyword>
<dbReference type="PROSITE" id="PS00671">
    <property type="entry name" value="D_2_HYDROXYACID_DH_3"/>
    <property type="match status" value="1"/>
</dbReference>
<dbReference type="PANTHER" id="PTHR43333">
    <property type="entry name" value="2-HACID_DH_C DOMAIN-CONTAINING PROTEIN"/>
    <property type="match status" value="1"/>
</dbReference>
<dbReference type="Gene3D" id="3.40.50.720">
    <property type="entry name" value="NAD(P)-binding Rossmann-like Domain"/>
    <property type="match status" value="2"/>
</dbReference>
<dbReference type="InterPro" id="IPR029753">
    <property type="entry name" value="D-isomer_DH_CS"/>
</dbReference>
<comment type="caution">
    <text evidence="4">The sequence shown here is derived from an EMBL/GenBank/DDBJ whole genome shotgun (WGS) entry which is preliminary data.</text>
</comment>